<dbReference type="VEuPathDB" id="FungiDB:CPAG_09822"/>
<protein>
    <submittedName>
        <fullName evidence="1">Uncharacterized protein</fullName>
    </submittedName>
</protein>
<proteinExistence type="predicted"/>
<organism evidence="1 2">
    <name type="scientific">Coccidioides posadasii RMSCC 3488</name>
    <dbReference type="NCBI Taxonomy" id="454284"/>
    <lineage>
        <taxon>Eukaryota</taxon>
        <taxon>Fungi</taxon>
        <taxon>Dikarya</taxon>
        <taxon>Ascomycota</taxon>
        <taxon>Pezizomycotina</taxon>
        <taxon>Eurotiomycetes</taxon>
        <taxon>Eurotiomycetidae</taxon>
        <taxon>Onygenales</taxon>
        <taxon>Onygenaceae</taxon>
        <taxon>Coccidioides</taxon>
    </lineage>
</organism>
<gene>
    <name evidence="1" type="ORF">CPAG_09822</name>
</gene>
<reference evidence="2" key="3">
    <citation type="journal article" date="2010" name="Genome Res.">
        <title>Population genomic sequencing of Coccidioides fungi reveals recent hybridization and transposon control.</title>
        <authorList>
            <person name="Neafsey D.E."/>
            <person name="Barker B.M."/>
            <person name="Sharpton T.J."/>
            <person name="Stajich J.E."/>
            <person name="Park D.J."/>
            <person name="Whiston E."/>
            <person name="Hung C.-Y."/>
            <person name="McMahan C."/>
            <person name="White J."/>
            <person name="Sykes S."/>
            <person name="Heiman D."/>
            <person name="Young S."/>
            <person name="Zeng Q."/>
            <person name="Abouelleil A."/>
            <person name="Aftuck L."/>
            <person name="Bessette D."/>
            <person name="Brown A."/>
            <person name="FitzGerald M."/>
            <person name="Lui A."/>
            <person name="Macdonald J.P."/>
            <person name="Priest M."/>
            <person name="Orbach M.J."/>
            <person name="Galgiani J.N."/>
            <person name="Kirkland T.N."/>
            <person name="Cole G.T."/>
            <person name="Birren B.W."/>
            <person name="Henn M.R."/>
            <person name="Taylor J.W."/>
            <person name="Rounsley S.D."/>
        </authorList>
    </citation>
    <scope>NUCLEOTIDE SEQUENCE [LARGE SCALE GENOMIC DNA]</scope>
    <source>
        <strain evidence="2">RMSCC 3488</strain>
    </source>
</reference>
<name>A0A0J6FVQ5_COCPO</name>
<dbReference type="EMBL" id="DS268114">
    <property type="protein sequence ID" value="KMM73535.1"/>
    <property type="molecule type" value="Genomic_DNA"/>
</dbReference>
<sequence>MVPAGVGFAWFASRPPSRFDGTDQDDDMSPRLGYFIRSYWSFWVLWVPGGRRLLGETMEYGDGVQAGYDCTSPWLDSYAIVFSTLGHMALGSMDNSMGLILEARS</sequence>
<dbReference type="Proteomes" id="UP000054567">
    <property type="component" value="Unassembled WGS sequence"/>
</dbReference>
<reference evidence="1 2" key="1">
    <citation type="submission" date="2007-06" db="EMBL/GenBank/DDBJ databases">
        <title>The Genome Sequence of Coccidioides posadasii RMSCC_3488.</title>
        <authorList>
            <consortium name="Coccidioides Genome Resources Consortium"/>
            <consortium name="The Broad Institute Genome Sequencing Platform"/>
            <person name="Henn M.R."/>
            <person name="Sykes S."/>
            <person name="Young S."/>
            <person name="Jaffe D."/>
            <person name="Berlin A."/>
            <person name="Alvarez P."/>
            <person name="Butler J."/>
            <person name="Gnerre S."/>
            <person name="Grabherr M."/>
            <person name="Mauceli E."/>
            <person name="Brockman W."/>
            <person name="Kodira C."/>
            <person name="Alvarado L."/>
            <person name="Zeng Q."/>
            <person name="Crawford M."/>
            <person name="Antoine C."/>
            <person name="Devon K."/>
            <person name="Galgiani J."/>
            <person name="Orsborn K."/>
            <person name="Lewis M.L."/>
            <person name="Nusbaum C."/>
            <person name="Galagan J."/>
            <person name="Birren B."/>
        </authorList>
    </citation>
    <scope>NUCLEOTIDE SEQUENCE [LARGE SCALE GENOMIC DNA]</scope>
    <source>
        <strain evidence="1 2">RMSCC 3488</strain>
    </source>
</reference>
<evidence type="ECO:0000313" key="1">
    <source>
        <dbReference type="EMBL" id="KMM73535.1"/>
    </source>
</evidence>
<accession>A0A0J6FVQ5</accession>
<dbReference type="AlphaFoldDB" id="A0A0J6FVQ5"/>
<reference evidence="2" key="2">
    <citation type="journal article" date="2009" name="Genome Res.">
        <title>Comparative genomic analyses of the human fungal pathogens Coccidioides and their relatives.</title>
        <authorList>
            <person name="Sharpton T.J."/>
            <person name="Stajich J.E."/>
            <person name="Rounsley S.D."/>
            <person name="Gardner M.J."/>
            <person name="Wortman J.R."/>
            <person name="Jordar V.S."/>
            <person name="Maiti R."/>
            <person name="Kodira C.D."/>
            <person name="Neafsey D.E."/>
            <person name="Zeng Q."/>
            <person name="Hung C.-Y."/>
            <person name="McMahan C."/>
            <person name="Muszewska A."/>
            <person name="Grynberg M."/>
            <person name="Mandel M.A."/>
            <person name="Kellner E.M."/>
            <person name="Barker B.M."/>
            <person name="Galgiani J.N."/>
            <person name="Orbach M.J."/>
            <person name="Kirkland T.N."/>
            <person name="Cole G.T."/>
            <person name="Henn M.R."/>
            <person name="Birren B.W."/>
            <person name="Taylor J.W."/>
        </authorList>
    </citation>
    <scope>NUCLEOTIDE SEQUENCE [LARGE SCALE GENOMIC DNA]</scope>
    <source>
        <strain evidence="2">RMSCC 3488</strain>
    </source>
</reference>
<evidence type="ECO:0000313" key="2">
    <source>
        <dbReference type="Proteomes" id="UP000054567"/>
    </source>
</evidence>